<name>A0ACD0WNL4_CLALS</name>
<protein>
    <submittedName>
        <fullName evidence="1">Ribonuclease MRP subunit</fullName>
    </submittedName>
</protein>
<organism evidence="1 2">
    <name type="scientific">Clavispora lusitaniae</name>
    <name type="common">Candida lusitaniae</name>
    <dbReference type="NCBI Taxonomy" id="36911"/>
    <lineage>
        <taxon>Eukaryota</taxon>
        <taxon>Fungi</taxon>
        <taxon>Dikarya</taxon>
        <taxon>Ascomycota</taxon>
        <taxon>Saccharomycotina</taxon>
        <taxon>Pichiomycetes</taxon>
        <taxon>Metschnikowiaceae</taxon>
        <taxon>Clavispora</taxon>
    </lineage>
</organism>
<evidence type="ECO:0000313" key="1">
    <source>
        <dbReference type="EMBL" id="QFZ28941.1"/>
    </source>
</evidence>
<reference evidence="2" key="1">
    <citation type="journal article" date="2019" name="MBio">
        <title>Comparative genomics for the elucidation of multidrug resistance (MDR) in Candida lusitaniae.</title>
        <authorList>
            <person name="Kannan A."/>
            <person name="Asner S.A."/>
            <person name="Trachsel E."/>
            <person name="Kelly S."/>
            <person name="Parker J."/>
            <person name="Sanglard D."/>
        </authorList>
    </citation>
    <scope>NUCLEOTIDE SEQUENCE [LARGE SCALE GENOMIC DNA]</scope>
    <source>
        <strain evidence="2">P1</strain>
    </source>
</reference>
<accession>A0ACD0WNL4</accession>
<dbReference type="EMBL" id="CP038488">
    <property type="protein sequence ID" value="QFZ28941.1"/>
    <property type="molecule type" value="Genomic_DNA"/>
</dbReference>
<gene>
    <name evidence="1" type="ORF">EJF14_50159</name>
</gene>
<proteinExistence type="predicted"/>
<keyword evidence="2" id="KW-1185">Reference proteome</keyword>
<sequence>MSHLVTSAQLVPTASLEKLQKEFEILHLLYTRNHNQHRVARWWRYLEMIHKRTRQILKKAYSMEHAKKFKVKERLRQETVAIAKFMVNRSLFSKAYYEFNGIIALGQFINLGLALVGSLSAIYSVVSEIQAISTTGTTENKNGSKVLQVDDDDIGIEIEWNSASAEKHLEEAQAQKHNTSEVKKKDGKKRRHEEKDIKTEQNVDDIASIFGDVPKKKKKKAKSKQKKSAMDEIFG</sequence>
<dbReference type="Proteomes" id="UP000326582">
    <property type="component" value="Chromosome 5"/>
</dbReference>
<evidence type="ECO:0000313" key="2">
    <source>
        <dbReference type="Proteomes" id="UP000326582"/>
    </source>
</evidence>